<dbReference type="AlphaFoldDB" id="X0ZH11"/>
<organism evidence="1">
    <name type="scientific">marine sediment metagenome</name>
    <dbReference type="NCBI Taxonomy" id="412755"/>
    <lineage>
        <taxon>unclassified sequences</taxon>
        <taxon>metagenomes</taxon>
        <taxon>ecological metagenomes</taxon>
    </lineage>
</organism>
<proteinExistence type="predicted"/>
<reference evidence="1" key="1">
    <citation type="journal article" date="2014" name="Front. Microbiol.">
        <title>High frequency of phylogenetically diverse reductive dehalogenase-homologous genes in deep subseafloor sedimentary metagenomes.</title>
        <authorList>
            <person name="Kawai M."/>
            <person name="Futagami T."/>
            <person name="Toyoda A."/>
            <person name="Takaki Y."/>
            <person name="Nishi S."/>
            <person name="Hori S."/>
            <person name="Arai W."/>
            <person name="Tsubouchi T."/>
            <person name="Morono Y."/>
            <person name="Uchiyama I."/>
            <person name="Ito T."/>
            <person name="Fujiyama A."/>
            <person name="Inagaki F."/>
            <person name="Takami H."/>
        </authorList>
    </citation>
    <scope>NUCLEOTIDE SEQUENCE</scope>
    <source>
        <strain evidence="1">Expedition CK06-06</strain>
    </source>
</reference>
<comment type="caution">
    <text evidence="1">The sequence shown here is derived from an EMBL/GenBank/DDBJ whole genome shotgun (WGS) entry which is preliminary data.</text>
</comment>
<sequence length="83" mass="9439">LPFYNVKLIPDIEDNTKPALRQLTETFIKIEEIQAQNGATANYLKSQPSKYDISYVILKDAIKDLGGFYAEYNMVLPNGKILE</sequence>
<accession>X0ZH11</accession>
<evidence type="ECO:0000313" key="1">
    <source>
        <dbReference type="EMBL" id="GAG59648.1"/>
    </source>
</evidence>
<feature type="non-terminal residue" evidence="1">
    <location>
        <position position="1"/>
    </location>
</feature>
<gene>
    <name evidence="1" type="ORF">S01H4_19881</name>
</gene>
<dbReference type="EMBL" id="BART01008898">
    <property type="protein sequence ID" value="GAG59648.1"/>
    <property type="molecule type" value="Genomic_DNA"/>
</dbReference>
<protein>
    <submittedName>
        <fullName evidence="1">Uncharacterized protein</fullName>
    </submittedName>
</protein>
<name>X0ZH11_9ZZZZ</name>